<evidence type="ECO:0000256" key="1">
    <source>
        <dbReference type="SAM" id="MobiDB-lite"/>
    </source>
</evidence>
<dbReference type="Proteomes" id="UP001283361">
    <property type="component" value="Unassembled WGS sequence"/>
</dbReference>
<keyword evidence="3" id="KW-1185">Reference proteome</keyword>
<sequence>MYTRRPSSGVKPSSTYRGQKITQLSGGKGNTEGFETPADSEQMSVRMPCHKAISSMLQALCHKATRALCHKATRALGHRATGALGHKAAGALGHKATRALGHKSTRALGHKATRAVVYNKIRRLLHICKGYPQT</sequence>
<dbReference type="EMBL" id="JAWDGP010000328">
    <property type="protein sequence ID" value="KAK3801355.1"/>
    <property type="molecule type" value="Genomic_DNA"/>
</dbReference>
<feature type="region of interest" description="Disordered" evidence="1">
    <location>
        <begin position="1"/>
        <end position="42"/>
    </location>
</feature>
<feature type="compositionally biased region" description="Polar residues" evidence="1">
    <location>
        <begin position="10"/>
        <end position="25"/>
    </location>
</feature>
<protein>
    <submittedName>
        <fullName evidence="2">Uncharacterized protein</fullName>
    </submittedName>
</protein>
<reference evidence="2" key="1">
    <citation type="journal article" date="2023" name="G3 (Bethesda)">
        <title>A reference genome for the long-term kleptoplast-retaining sea slug Elysia crispata morphotype clarki.</title>
        <authorList>
            <person name="Eastman K.E."/>
            <person name="Pendleton A.L."/>
            <person name="Shaikh M.A."/>
            <person name="Suttiyut T."/>
            <person name="Ogas R."/>
            <person name="Tomko P."/>
            <person name="Gavelis G."/>
            <person name="Widhalm J.R."/>
            <person name="Wisecaver J.H."/>
        </authorList>
    </citation>
    <scope>NUCLEOTIDE SEQUENCE</scope>
    <source>
        <strain evidence="2">ECLA1</strain>
    </source>
</reference>
<dbReference type="AlphaFoldDB" id="A0AAE1B8S3"/>
<proteinExistence type="predicted"/>
<comment type="caution">
    <text evidence="2">The sequence shown here is derived from an EMBL/GenBank/DDBJ whole genome shotgun (WGS) entry which is preliminary data.</text>
</comment>
<organism evidence="2 3">
    <name type="scientific">Elysia crispata</name>
    <name type="common">lettuce slug</name>
    <dbReference type="NCBI Taxonomy" id="231223"/>
    <lineage>
        <taxon>Eukaryota</taxon>
        <taxon>Metazoa</taxon>
        <taxon>Spiralia</taxon>
        <taxon>Lophotrochozoa</taxon>
        <taxon>Mollusca</taxon>
        <taxon>Gastropoda</taxon>
        <taxon>Heterobranchia</taxon>
        <taxon>Euthyneura</taxon>
        <taxon>Panpulmonata</taxon>
        <taxon>Sacoglossa</taxon>
        <taxon>Placobranchoidea</taxon>
        <taxon>Plakobranchidae</taxon>
        <taxon>Elysia</taxon>
    </lineage>
</organism>
<gene>
    <name evidence="2" type="ORF">RRG08_041208</name>
</gene>
<name>A0AAE1B8S3_9GAST</name>
<accession>A0AAE1B8S3</accession>
<evidence type="ECO:0000313" key="3">
    <source>
        <dbReference type="Proteomes" id="UP001283361"/>
    </source>
</evidence>
<evidence type="ECO:0000313" key="2">
    <source>
        <dbReference type="EMBL" id="KAK3801355.1"/>
    </source>
</evidence>